<name>A0A4R2RZH5_9FIRM</name>
<dbReference type="Proteomes" id="UP000294813">
    <property type="component" value="Unassembled WGS sequence"/>
</dbReference>
<evidence type="ECO:0000313" key="2">
    <source>
        <dbReference type="Proteomes" id="UP000294813"/>
    </source>
</evidence>
<dbReference type="AlphaFoldDB" id="A0A4R2RZH5"/>
<organism evidence="1 2">
    <name type="scientific">Heliophilum fasciatum</name>
    <dbReference type="NCBI Taxonomy" id="35700"/>
    <lineage>
        <taxon>Bacteria</taxon>
        <taxon>Bacillati</taxon>
        <taxon>Bacillota</taxon>
        <taxon>Clostridia</taxon>
        <taxon>Eubacteriales</taxon>
        <taxon>Heliobacteriaceae</taxon>
        <taxon>Heliophilum</taxon>
    </lineage>
</organism>
<accession>A0A4R2RZH5</accession>
<reference evidence="1 2" key="1">
    <citation type="submission" date="2019-03" db="EMBL/GenBank/DDBJ databases">
        <title>Genomic Encyclopedia of Type Strains, Phase IV (KMG-IV): sequencing the most valuable type-strain genomes for metagenomic binning, comparative biology and taxonomic classification.</title>
        <authorList>
            <person name="Goeker M."/>
        </authorList>
    </citation>
    <scope>NUCLEOTIDE SEQUENCE [LARGE SCALE GENOMIC DNA]</scope>
    <source>
        <strain evidence="1 2">DSM 11170</strain>
    </source>
</reference>
<keyword evidence="2" id="KW-1185">Reference proteome</keyword>
<proteinExistence type="predicted"/>
<comment type="caution">
    <text evidence="1">The sequence shown here is derived from an EMBL/GenBank/DDBJ whole genome shotgun (WGS) entry which is preliminary data.</text>
</comment>
<evidence type="ECO:0000313" key="1">
    <source>
        <dbReference type="EMBL" id="TCP68998.1"/>
    </source>
</evidence>
<sequence>MGLLDKTTCVPITVDPNKVVSQTFTLDGDTTRAIKLQINGGDCPDAFRNGCFCFLIEVYKQPTIGTDTLTEDPPPPPPPFNVLVAFKFWRCSQLPTDTIVIPICETVCGPVAYCIKIHVSECAPGRCSDSVAL</sequence>
<gene>
    <name evidence="1" type="ORF">EDD73_101166</name>
</gene>
<protein>
    <submittedName>
        <fullName evidence="1">Uncharacterized protein</fullName>
    </submittedName>
</protein>
<dbReference type="EMBL" id="SLXT01000001">
    <property type="protein sequence ID" value="TCP68998.1"/>
    <property type="molecule type" value="Genomic_DNA"/>
</dbReference>